<accession>A0ABM3WTK1</accession>
<feature type="coiled-coil region" evidence="1">
    <location>
        <begin position="230"/>
        <end position="285"/>
    </location>
</feature>
<evidence type="ECO:0000313" key="2">
    <source>
        <dbReference type="Proteomes" id="UP001652624"/>
    </source>
</evidence>
<reference evidence="3" key="1">
    <citation type="submission" date="2025-08" db="UniProtKB">
        <authorList>
            <consortium name="RefSeq"/>
        </authorList>
    </citation>
    <scope>IDENTIFICATION</scope>
</reference>
<keyword evidence="2" id="KW-1185">Reference proteome</keyword>
<protein>
    <submittedName>
        <fullName evidence="3">Protein fantom-like isoform X1</fullName>
    </submittedName>
</protein>
<dbReference type="GeneID" id="132536291"/>
<dbReference type="InterPro" id="IPR031139">
    <property type="entry name" value="RPGRIP1_fam"/>
</dbReference>
<name>A0ABM3WTK1_ERIEU</name>
<dbReference type="Proteomes" id="UP001652624">
    <property type="component" value="Unplaced"/>
</dbReference>
<feature type="coiled-coil region" evidence="1">
    <location>
        <begin position="134"/>
        <end position="168"/>
    </location>
</feature>
<dbReference type="PANTHER" id="PTHR14240:SF4">
    <property type="entry name" value="PROTEIN FANTOM"/>
    <property type="match status" value="1"/>
</dbReference>
<sequence length="296" mass="34138">MFFPCSSWPAAPHIVGAIATTASGRERVAAMSGPSDETAGDLPVKDIDPNLFGMGAIQETPTRTMKSRQAVSRISREELEDRFLRLHDENILLKQHACKQEDKIKRMATKLIRLVNDKKRYEQVGGGPKRLGRNVEMEEMIEQLQEKVHELERQNEVLKNRLISTKQQLQIQGYRQAPYNYVRSRVNTGRRKANENAGLKECPRKGIRFQDVDVTETLQPMLTKYDDTLLEEARGEIRNLENVIQSQRAQIEELENLSEILKTQLRRKENEIELSLLQLREQQATDQRYGKTEISL</sequence>
<gene>
    <name evidence="3" type="primary">LOC132536291</name>
</gene>
<dbReference type="PANTHER" id="PTHR14240">
    <property type="entry name" value="RETINITIS PIGMENTOSA GTPASE REGULATOR-INTERACTING PROTEIN"/>
    <property type="match status" value="1"/>
</dbReference>
<organism evidence="2 3">
    <name type="scientific">Erinaceus europaeus</name>
    <name type="common">Western European hedgehog</name>
    <dbReference type="NCBI Taxonomy" id="9365"/>
    <lineage>
        <taxon>Eukaryota</taxon>
        <taxon>Metazoa</taxon>
        <taxon>Chordata</taxon>
        <taxon>Craniata</taxon>
        <taxon>Vertebrata</taxon>
        <taxon>Euteleostomi</taxon>
        <taxon>Mammalia</taxon>
        <taxon>Eutheria</taxon>
        <taxon>Laurasiatheria</taxon>
        <taxon>Eulipotyphla</taxon>
        <taxon>Erinaceidae</taxon>
        <taxon>Erinaceinae</taxon>
        <taxon>Erinaceus</taxon>
    </lineage>
</organism>
<evidence type="ECO:0000313" key="3">
    <source>
        <dbReference type="RefSeq" id="XP_060039898.1"/>
    </source>
</evidence>
<evidence type="ECO:0000256" key="1">
    <source>
        <dbReference type="SAM" id="Coils"/>
    </source>
</evidence>
<keyword evidence="1" id="KW-0175">Coiled coil</keyword>
<proteinExistence type="predicted"/>
<dbReference type="RefSeq" id="XP_060039898.1">
    <property type="nucleotide sequence ID" value="XM_060183915.1"/>
</dbReference>